<name>A0A2Z5ZIH8_9PROT</name>
<organism evidence="1 2">
    <name type="scientific">Acetobacter orientalis</name>
    <dbReference type="NCBI Taxonomy" id="146474"/>
    <lineage>
        <taxon>Bacteria</taxon>
        <taxon>Pseudomonadati</taxon>
        <taxon>Pseudomonadota</taxon>
        <taxon>Alphaproteobacteria</taxon>
        <taxon>Acetobacterales</taxon>
        <taxon>Acetobacteraceae</taxon>
        <taxon>Acetobacter</taxon>
    </lineage>
</organism>
<dbReference type="Proteomes" id="UP000270034">
    <property type="component" value="Chromosome"/>
</dbReference>
<proteinExistence type="predicted"/>
<sequence length="99" mass="10826">MEYSKKINFQPVKVNSKTVSSITVTLPTAVQFAKFVEAGKNKSDMDAMFELVSECSGETPLTIKNLWFFVVQDAFSFLTQAPGTSSEKATKTSSETGES</sequence>
<reference evidence="1 2" key="1">
    <citation type="submission" date="2018-02" db="EMBL/GenBank/DDBJ databases">
        <title>Acetobacter orientalis genome.</title>
        <authorList>
            <person name="Nakashima N."/>
            <person name="Tamura T."/>
        </authorList>
    </citation>
    <scope>NUCLEOTIDE SEQUENCE [LARGE SCALE GENOMIC DNA]</scope>
    <source>
        <strain evidence="1 2">FAN1</strain>
    </source>
</reference>
<dbReference type="AlphaFoldDB" id="A0A2Z5ZIH8"/>
<evidence type="ECO:0000313" key="2">
    <source>
        <dbReference type="Proteomes" id="UP000270034"/>
    </source>
</evidence>
<protein>
    <submittedName>
        <fullName evidence="1">Pilus assembly protein PilM</fullName>
    </submittedName>
</protein>
<dbReference type="KEGG" id="aot:AcetOri_orf02902"/>
<accession>A0A2Z5ZIH8</accession>
<gene>
    <name evidence="1" type="ORF">AcetOrient_orf02902</name>
</gene>
<evidence type="ECO:0000313" key="1">
    <source>
        <dbReference type="EMBL" id="BBC80291.1"/>
    </source>
</evidence>
<dbReference type="EMBL" id="AP018515">
    <property type="protein sequence ID" value="BBC80291.1"/>
    <property type="molecule type" value="Genomic_DNA"/>
</dbReference>